<dbReference type="FunFam" id="3.20.20.140:FF:000185">
    <property type="entry name" value="Uncharacterized protein"/>
    <property type="match status" value="1"/>
</dbReference>
<dbReference type="AlphaFoldDB" id="A0A0B7AZ75"/>
<dbReference type="InterPro" id="IPR006330">
    <property type="entry name" value="Ado/ade_deaminase"/>
</dbReference>
<evidence type="ECO:0000256" key="2">
    <source>
        <dbReference type="ARBA" id="ARBA00004613"/>
    </source>
</evidence>
<evidence type="ECO:0000259" key="9">
    <source>
        <dbReference type="Pfam" id="PF00962"/>
    </source>
</evidence>
<feature type="domain" description="Adenosine deaminase" evidence="9">
    <location>
        <begin position="18"/>
        <end position="202"/>
    </location>
</feature>
<comment type="similarity">
    <text evidence="3">Belongs to the metallo-dependent hydrolases superfamily. Adenosine and AMP deaminases family. ADGF subfamily.</text>
</comment>
<dbReference type="InterPro" id="IPR032466">
    <property type="entry name" value="Metal_Hydrolase"/>
</dbReference>
<evidence type="ECO:0000313" key="11">
    <source>
        <dbReference type="EMBL" id="CEK85364.1"/>
    </source>
</evidence>
<comment type="subcellular location">
    <subcellularLocation>
        <location evidence="2">Secreted</location>
    </subcellularLocation>
</comment>
<evidence type="ECO:0000256" key="8">
    <source>
        <dbReference type="ARBA" id="ARBA00047764"/>
    </source>
</evidence>
<dbReference type="PANTHER" id="PTHR11409:SF39">
    <property type="entry name" value="ADENOSINE DEAMINASE 2"/>
    <property type="match status" value="1"/>
</dbReference>
<evidence type="ECO:0000256" key="7">
    <source>
        <dbReference type="ARBA" id="ARBA00022801"/>
    </source>
</evidence>
<dbReference type="InterPro" id="IPR006331">
    <property type="entry name" value="ADGF"/>
</dbReference>
<evidence type="ECO:0000256" key="6">
    <source>
        <dbReference type="ARBA" id="ARBA00022729"/>
    </source>
</evidence>
<keyword evidence="6" id="KW-0732">Signal</keyword>
<dbReference type="SUPFAM" id="SSF51556">
    <property type="entry name" value="Metallo-dependent hydrolases"/>
    <property type="match status" value="1"/>
</dbReference>
<protein>
    <recommendedName>
        <fullName evidence="9">Adenosine deaminase domain-containing protein</fullName>
    </recommendedName>
</protein>
<evidence type="ECO:0000256" key="4">
    <source>
        <dbReference type="ARBA" id="ARBA00022525"/>
    </source>
</evidence>
<keyword evidence="4" id="KW-0964">Secreted</keyword>
<name>A0A0B7AZ75_9EUPU</name>
<dbReference type="EMBL" id="HACG01038496">
    <property type="protein sequence ID" value="CEK85361.1"/>
    <property type="molecule type" value="Transcribed_RNA"/>
</dbReference>
<dbReference type="Pfam" id="PF00962">
    <property type="entry name" value="A_deaminase"/>
    <property type="match status" value="1"/>
</dbReference>
<keyword evidence="5" id="KW-0479">Metal-binding</keyword>
<dbReference type="EMBL" id="HACG01038499">
    <property type="protein sequence ID" value="CEK85364.1"/>
    <property type="molecule type" value="Transcribed_RNA"/>
</dbReference>
<dbReference type="GO" id="GO:0004000">
    <property type="term" value="F:adenosine deaminase activity"/>
    <property type="evidence" value="ECO:0007669"/>
    <property type="project" value="InterPro"/>
</dbReference>
<dbReference type="GO" id="GO:0006154">
    <property type="term" value="P:adenosine catabolic process"/>
    <property type="evidence" value="ECO:0007669"/>
    <property type="project" value="InterPro"/>
</dbReference>
<dbReference type="GO" id="GO:0046872">
    <property type="term" value="F:metal ion binding"/>
    <property type="evidence" value="ECO:0007669"/>
    <property type="project" value="UniProtKB-KW"/>
</dbReference>
<dbReference type="GO" id="GO:0046103">
    <property type="term" value="P:inosine biosynthetic process"/>
    <property type="evidence" value="ECO:0007669"/>
    <property type="project" value="TreeGrafter"/>
</dbReference>
<organism evidence="10">
    <name type="scientific">Arion vulgaris</name>
    <dbReference type="NCBI Taxonomy" id="1028688"/>
    <lineage>
        <taxon>Eukaryota</taxon>
        <taxon>Metazoa</taxon>
        <taxon>Spiralia</taxon>
        <taxon>Lophotrochozoa</taxon>
        <taxon>Mollusca</taxon>
        <taxon>Gastropoda</taxon>
        <taxon>Heterobranchia</taxon>
        <taxon>Euthyneura</taxon>
        <taxon>Panpulmonata</taxon>
        <taxon>Eupulmonata</taxon>
        <taxon>Stylommatophora</taxon>
        <taxon>Helicina</taxon>
        <taxon>Arionoidea</taxon>
        <taxon>Arionidae</taxon>
        <taxon>Arion</taxon>
    </lineage>
</organism>
<sequence length="259" mass="29669">MSGRRNAKFDDILNEVKTAMEMNKKYPNMMMGYDLVGNEDFFNPLLFYLDALLYPSFQNPPYNLPYFLHVGETNWQNTATDNNMVEAILLNATRIGHGFALPKRPGLLELVKERNIAIEVNPLSNQMLRIVADLRNHPMASLMADDFPIVVSSDDIAVWEALPLSHDIYMAFMDMSGQDADLTFLKQLAINSIKYSTMNKTEMDTATKSWETKWNSFIQEIVQEQNIKNENKSSNDGDKLSAQICFLFLCTSIVYYVFL</sequence>
<evidence type="ECO:0000256" key="3">
    <source>
        <dbReference type="ARBA" id="ARBA00006083"/>
    </source>
</evidence>
<dbReference type="GO" id="GO:0005615">
    <property type="term" value="C:extracellular space"/>
    <property type="evidence" value="ECO:0007669"/>
    <property type="project" value="InterPro"/>
</dbReference>
<dbReference type="InterPro" id="IPR001365">
    <property type="entry name" value="A_deaminase_dom"/>
</dbReference>
<evidence type="ECO:0000256" key="1">
    <source>
        <dbReference type="ARBA" id="ARBA00001947"/>
    </source>
</evidence>
<comment type="cofactor">
    <cofactor evidence="1">
        <name>Zn(2+)</name>
        <dbReference type="ChEBI" id="CHEBI:29105"/>
    </cofactor>
</comment>
<evidence type="ECO:0000256" key="5">
    <source>
        <dbReference type="ARBA" id="ARBA00022723"/>
    </source>
</evidence>
<keyword evidence="7" id="KW-0378">Hydrolase</keyword>
<dbReference type="PANTHER" id="PTHR11409">
    <property type="entry name" value="ADENOSINE DEAMINASE"/>
    <property type="match status" value="1"/>
</dbReference>
<accession>A0A0B7AZ75</accession>
<gene>
    <name evidence="10" type="primary">ORF147744</name>
    <name evidence="11" type="synonym">ORF147755</name>
</gene>
<dbReference type="NCBIfam" id="TIGR01431">
    <property type="entry name" value="adm_rel"/>
    <property type="match status" value="1"/>
</dbReference>
<proteinExistence type="inferred from homology"/>
<comment type="catalytic activity">
    <reaction evidence="8">
        <text>adenosine + H2O + H(+) = inosine + NH4(+)</text>
        <dbReference type="Rhea" id="RHEA:24408"/>
        <dbReference type="ChEBI" id="CHEBI:15377"/>
        <dbReference type="ChEBI" id="CHEBI:15378"/>
        <dbReference type="ChEBI" id="CHEBI:16335"/>
        <dbReference type="ChEBI" id="CHEBI:17596"/>
        <dbReference type="ChEBI" id="CHEBI:28938"/>
        <dbReference type="EC" id="3.5.4.4"/>
    </reaction>
</comment>
<dbReference type="Gene3D" id="3.20.20.140">
    <property type="entry name" value="Metal-dependent hydrolases"/>
    <property type="match status" value="1"/>
</dbReference>
<reference evidence="10" key="1">
    <citation type="submission" date="2014-12" db="EMBL/GenBank/DDBJ databases">
        <title>Insight into the proteome of Arion vulgaris.</title>
        <authorList>
            <person name="Aradska J."/>
            <person name="Bulat T."/>
            <person name="Smidak R."/>
            <person name="Sarate P."/>
            <person name="Gangsoo J."/>
            <person name="Sialana F."/>
            <person name="Bilban M."/>
            <person name="Lubec G."/>
        </authorList>
    </citation>
    <scope>NUCLEOTIDE SEQUENCE</scope>
    <source>
        <tissue evidence="10">Skin</tissue>
    </source>
</reference>
<evidence type="ECO:0000313" key="10">
    <source>
        <dbReference type="EMBL" id="CEK85361.1"/>
    </source>
</evidence>